<feature type="transmembrane region" description="Helical" evidence="1">
    <location>
        <begin position="206"/>
        <end position="227"/>
    </location>
</feature>
<keyword evidence="1" id="KW-0812">Transmembrane</keyword>
<dbReference type="Proteomes" id="UP000256485">
    <property type="component" value="Unassembled WGS sequence"/>
</dbReference>
<name>A0A3D9V1D5_THECX</name>
<reference evidence="2 3" key="1">
    <citation type="submission" date="2018-08" db="EMBL/GenBank/DDBJ databases">
        <title>Sequencing the genomes of 1000 actinobacteria strains.</title>
        <authorList>
            <person name="Klenk H.-P."/>
        </authorList>
    </citation>
    <scope>NUCLEOTIDE SEQUENCE [LARGE SCALE GENOMIC DNA]</scope>
    <source>
        <strain evidence="2 3">DSM 22891</strain>
    </source>
</reference>
<evidence type="ECO:0000313" key="2">
    <source>
        <dbReference type="EMBL" id="REF35327.1"/>
    </source>
</evidence>
<evidence type="ECO:0000313" key="3">
    <source>
        <dbReference type="Proteomes" id="UP000256485"/>
    </source>
</evidence>
<gene>
    <name evidence="2" type="ORF">DFJ64_0703</name>
</gene>
<dbReference type="EMBL" id="QTUC01000001">
    <property type="protein sequence ID" value="REF35327.1"/>
    <property type="molecule type" value="Genomic_DNA"/>
</dbReference>
<keyword evidence="3" id="KW-1185">Reference proteome</keyword>
<dbReference type="AlphaFoldDB" id="A0A3D9V1D5"/>
<comment type="caution">
    <text evidence="2">The sequence shown here is derived from an EMBL/GenBank/DDBJ whole genome shotgun (WGS) entry which is preliminary data.</text>
</comment>
<dbReference type="RefSeq" id="WP_147304581.1">
    <property type="nucleotide sequence ID" value="NZ_QTUC01000001.1"/>
</dbReference>
<keyword evidence="1" id="KW-1133">Transmembrane helix</keyword>
<sequence length="317" mass="34900">MGEAPTITLGGDPASIRAVADWFRNTLAPLVDEASRAVGYILCNRLDSWDDSAGRLFGERLSAGLVKINQFSDAVRARARLLDRIADVLELAQSRVEWATDTARRIGLRIEEGCIWPPQLQVYPPGHSEYYDLETANYVYRQQKQVYEEIKEQVDSAHTMIREMLVGDDSYDWNEPLFLAGDLVKEEVGVLANEFKRRNPDLYSRITGRVLLVRGAGAAMTILAADYALAQGEPPEKVILLMGVAVATTAVIIATGAWMGIPAWLTATPAAFTGSAVADYVGGWYDKYNRTALDKLLKATPSLDPGPRRVPPVENDS</sequence>
<evidence type="ECO:0000256" key="1">
    <source>
        <dbReference type="SAM" id="Phobius"/>
    </source>
</evidence>
<dbReference type="OrthoDB" id="3296722at2"/>
<feature type="transmembrane region" description="Helical" evidence="1">
    <location>
        <begin position="239"/>
        <end position="261"/>
    </location>
</feature>
<organism evidence="2 3">
    <name type="scientific">Thermasporomyces composti</name>
    <dbReference type="NCBI Taxonomy" id="696763"/>
    <lineage>
        <taxon>Bacteria</taxon>
        <taxon>Bacillati</taxon>
        <taxon>Actinomycetota</taxon>
        <taxon>Actinomycetes</taxon>
        <taxon>Propionibacteriales</taxon>
        <taxon>Nocardioidaceae</taxon>
        <taxon>Thermasporomyces</taxon>
    </lineage>
</organism>
<keyword evidence="1" id="KW-0472">Membrane</keyword>
<protein>
    <submittedName>
        <fullName evidence="2">Uncharacterized protein</fullName>
    </submittedName>
</protein>
<proteinExistence type="predicted"/>
<accession>A0A3D9V1D5</accession>